<feature type="domain" description="Integrase catalytic" evidence="1">
    <location>
        <begin position="7"/>
        <end position="206"/>
    </location>
</feature>
<gene>
    <name evidence="2" type="ORF">GCM10010970_24570</name>
</gene>
<dbReference type="InterPro" id="IPR036397">
    <property type="entry name" value="RNaseH_sf"/>
</dbReference>
<dbReference type="Proteomes" id="UP000637267">
    <property type="component" value="Unassembled WGS sequence"/>
</dbReference>
<dbReference type="Gene3D" id="3.30.420.10">
    <property type="entry name" value="Ribonuclease H-like superfamily/Ribonuclease H"/>
    <property type="match status" value="1"/>
</dbReference>
<name>A0ABQ2PAI8_9NEIS</name>
<dbReference type="InterPro" id="IPR012337">
    <property type="entry name" value="RNaseH-like_sf"/>
</dbReference>
<comment type="caution">
    <text evidence="2">The sequence shown here is derived from an EMBL/GenBank/DDBJ whole genome shotgun (WGS) entry which is preliminary data.</text>
</comment>
<sequence length="216" mass="24408">MAFESLLEENTEAILALCQDISHIKTQPRTDAAWLPLGRPWLTTIKDRFTGVVLGFYVSFNQGGLEAVYGALRHSVLAHGYISIWDGLLDNEWPCAGFGQHYVADRAKEFISTNLRLAITGLGSRLILCPPRKPTFKAGIERFFGNLETTFLESLPGKTFAIYQKRFGYDPAKDAVLRFKTLVYLLHKYVVDQFNLTPNSRSLARPLDIWNDHIGD</sequence>
<evidence type="ECO:0000313" key="3">
    <source>
        <dbReference type="Proteomes" id="UP000637267"/>
    </source>
</evidence>
<evidence type="ECO:0000259" key="1">
    <source>
        <dbReference type="PROSITE" id="PS50994"/>
    </source>
</evidence>
<dbReference type="PROSITE" id="PS50994">
    <property type="entry name" value="INTEGRASE"/>
    <property type="match status" value="1"/>
</dbReference>
<reference evidence="3" key="1">
    <citation type="journal article" date="2019" name="Int. J. Syst. Evol. Microbiol.">
        <title>The Global Catalogue of Microorganisms (GCM) 10K type strain sequencing project: providing services to taxonomists for standard genome sequencing and annotation.</title>
        <authorList>
            <consortium name="The Broad Institute Genomics Platform"/>
            <consortium name="The Broad Institute Genome Sequencing Center for Infectious Disease"/>
            <person name="Wu L."/>
            <person name="Ma J."/>
        </authorList>
    </citation>
    <scope>NUCLEOTIDE SEQUENCE [LARGE SCALE GENOMIC DNA]</scope>
    <source>
        <strain evidence="3">CGMCC 1.8859</strain>
    </source>
</reference>
<proteinExistence type="predicted"/>
<keyword evidence="3" id="KW-1185">Reference proteome</keyword>
<dbReference type="InterPro" id="IPR001584">
    <property type="entry name" value="Integrase_cat-core"/>
</dbReference>
<evidence type="ECO:0000313" key="2">
    <source>
        <dbReference type="EMBL" id="GGP22305.1"/>
    </source>
</evidence>
<organism evidence="2 3">
    <name type="scientific">Silvimonas iriomotensis</name>
    <dbReference type="NCBI Taxonomy" id="449662"/>
    <lineage>
        <taxon>Bacteria</taxon>
        <taxon>Pseudomonadati</taxon>
        <taxon>Pseudomonadota</taxon>
        <taxon>Betaproteobacteria</taxon>
        <taxon>Neisseriales</taxon>
        <taxon>Chitinibacteraceae</taxon>
        <taxon>Silvimonas</taxon>
    </lineage>
</organism>
<dbReference type="SUPFAM" id="SSF53098">
    <property type="entry name" value="Ribonuclease H-like"/>
    <property type="match status" value="1"/>
</dbReference>
<accession>A0ABQ2PAI8</accession>
<protein>
    <recommendedName>
        <fullName evidence="1">Integrase catalytic domain-containing protein</fullName>
    </recommendedName>
</protein>
<dbReference type="EMBL" id="BMLX01000003">
    <property type="protein sequence ID" value="GGP22305.1"/>
    <property type="molecule type" value="Genomic_DNA"/>
</dbReference>